<keyword evidence="6" id="KW-0472">Membrane</keyword>
<evidence type="ECO:0000256" key="3">
    <source>
        <dbReference type="ARBA" id="ARBA00022719"/>
    </source>
</evidence>
<dbReference type="Gene3D" id="3.40.50.12280">
    <property type="match status" value="1"/>
</dbReference>
<feature type="domain" description="NADH:ubiquinone oxidoreductase-like 20kDa subunit" evidence="8">
    <location>
        <begin position="70"/>
        <end position="180"/>
    </location>
</feature>
<dbReference type="InterPro" id="IPR006137">
    <property type="entry name" value="NADH_UbQ_OxRdtase-like_20kDa"/>
</dbReference>
<keyword evidence="4 6" id="KW-1278">Translocase</keyword>
<comment type="subcellular location">
    <subcellularLocation>
        <location evidence="6">Cell membrane</location>
        <topology evidence="6">Peripheral membrane protein</topology>
        <orientation evidence="6">Cytoplasmic side</orientation>
    </subcellularLocation>
</comment>
<evidence type="ECO:0000259" key="8">
    <source>
        <dbReference type="Pfam" id="PF01058"/>
    </source>
</evidence>
<evidence type="ECO:0000256" key="1">
    <source>
        <dbReference type="ARBA" id="ARBA00009173"/>
    </source>
</evidence>
<feature type="binding site" evidence="6">
    <location>
        <position position="70"/>
    </location>
    <ligand>
        <name>[4Fe-4S] cluster</name>
        <dbReference type="ChEBI" id="CHEBI:49883"/>
    </ligand>
</feature>
<keyword evidence="6 7" id="KW-0004">4Fe-4S</keyword>
<dbReference type="EMBL" id="CP025791">
    <property type="protein sequence ID" value="AUP79933.1"/>
    <property type="molecule type" value="Genomic_DNA"/>
</dbReference>
<protein>
    <recommendedName>
        <fullName evidence="6">NADH-quinone oxidoreductase subunit B</fullName>
        <ecNumber evidence="6">7.1.1.-</ecNumber>
    </recommendedName>
    <alternativeName>
        <fullName evidence="6">NADH dehydrogenase I subunit B</fullName>
    </alternativeName>
    <alternativeName>
        <fullName evidence="6">NDH-1 subunit B</fullName>
    </alternativeName>
</protein>
<gene>
    <name evidence="6" type="primary">nuoB</name>
    <name evidence="9" type="ORF">C1H87_14965</name>
</gene>
<keyword evidence="6" id="KW-1003">Cell membrane</keyword>
<dbReference type="PANTHER" id="PTHR11995">
    <property type="entry name" value="NADH DEHYDROGENASE"/>
    <property type="match status" value="1"/>
</dbReference>
<dbReference type="AlphaFoldDB" id="A0A2K9PS84"/>
<keyword evidence="2 6" id="KW-0813">Transport</keyword>
<comment type="cofactor">
    <cofactor evidence="6">
        <name>[4Fe-4S] cluster</name>
        <dbReference type="ChEBI" id="CHEBI:49883"/>
    </cofactor>
    <text evidence="6">Binds 1 [4Fe-4S] cluster.</text>
</comment>
<feature type="binding site" evidence="6">
    <location>
        <position position="136"/>
    </location>
    <ligand>
        <name>[4Fe-4S] cluster</name>
        <dbReference type="ChEBI" id="CHEBI:49883"/>
    </ligand>
</feature>
<comment type="function">
    <text evidence="6">NDH-1 shuttles electrons from NADH, via FMN and iron-sulfur (Fe-S) centers, to quinones in the respiratory chain. The immediate electron acceptor for the enzyme in this species is believed to be a menaquinone. Couples the redox reaction to proton translocation (for every two electrons transferred, four hydrogen ions are translocated across the cytoplasmic membrane), and thus conserves the redox energy in a proton gradient.</text>
</comment>
<feature type="binding site" evidence="6">
    <location>
        <position position="167"/>
    </location>
    <ligand>
        <name>[4Fe-4S] cluster</name>
        <dbReference type="ChEBI" id="CHEBI:49883"/>
    </ligand>
</feature>
<comment type="catalytic activity">
    <reaction evidence="6">
        <text>a quinone + NADH + 5 H(+)(in) = a quinol + NAD(+) + 4 H(+)(out)</text>
        <dbReference type="Rhea" id="RHEA:57888"/>
        <dbReference type="ChEBI" id="CHEBI:15378"/>
        <dbReference type="ChEBI" id="CHEBI:24646"/>
        <dbReference type="ChEBI" id="CHEBI:57540"/>
        <dbReference type="ChEBI" id="CHEBI:57945"/>
        <dbReference type="ChEBI" id="CHEBI:132124"/>
    </reaction>
</comment>
<dbReference type="InterPro" id="IPR006138">
    <property type="entry name" value="NADH_UQ_OxRdtase_20Kd_su"/>
</dbReference>
<dbReference type="PROSITE" id="PS01150">
    <property type="entry name" value="COMPLEX1_20K"/>
    <property type="match status" value="1"/>
</dbReference>
<organism evidence="9 10">
    <name type="scientific">Flavivirga eckloniae</name>
    <dbReference type="NCBI Taxonomy" id="1803846"/>
    <lineage>
        <taxon>Bacteria</taxon>
        <taxon>Pseudomonadati</taxon>
        <taxon>Bacteroidota</taxon>
        <taxon>Flavobacteriia</taxon>
        <taxon>Flavobacteriales</taxon>
        <taxon>Flavobacteriaceae</taxon>
        <taxon>Flavivirga</taxon>
    </lineage>
</organism>
<dbReference type="SUPFAM" id="SSF56770">
    <property type="entry name" value="HydA/Nqo6-like"/>
    <property type="match status" value="1"/>
</dbReference>
<keyword evidence="3 6" id="KW-0874">Quinone</keyword>
<dbReference type="Pfam" id="PF01058">
    <property type="entry name" value="Oxidored_q6"/>
    <property type="match status" value="1"/>
</dbReference>
<dbReference type="GO" id="GO:0008137">
    <property type="term" value="F:NADH dehydrogenase (ubiquinone) activity"/>
    <property type="evidence" value="ECO:0007669"/>
    <property type="project" value="InterPro"/>
</dbReference>
<dbReference type="GO" id="GO:0015990">
    <property type="term" value="P:electron transport coupled proton transport"/>
    <property type="evidence" value="ECO:0007669"/>
    <property type="project" value="TreeGrafter"/>
</dbReference>
<dbReference type="NCBIfam" id="TIGR01957">
    <property type="entry name" value="nuoB_fam"/>
    <property type="match status" value="1"/>
</dbReference>
<evidence type="ECO:0000256" key="2">
    <source>
        <dbReference type="ARBA" id="ARBA00022448"/>
    </source>
</evidence>
<dbReference type="GO" id="GO:0009060">
    <property type="term" value="P:aerobic respiration"/>
    <property type="evidence" value="ECO:0007669"/>
    <property type="project" value="TreeGrafter"/>
</dbReference>
<evidence type="ECO:0000256" key="5">
    <source>
        <dbReference type="ARBA" id="ARBA00023027"/>
    </source>
</evidence>
<dbReference type="GO" id="GO:0051539">
    <property type="term" value="F:4 iron, 4 sulfur cluster binding"/>
    <property type="evidence" value="ECO:0007669"/>
    <property type="project" value="UniProtKB-KW"/>
</dbReference>
<comment type="subunit">
    <text evidence="6">NDH-1 is composed of 14 different subunits. Subunits NuoB, C, D, E, F, and G constitute the peripheral sector of the complex.</text>
</comment>
<dbReference type="GO" id="GO:0005886">
    <property type="term" value="C:plasma membrane"/>
    <property type="evidence" value="ECO:0007669"/>
    <property type="project" value="UniProtKB-SubCell"/>
</dbReference>
<name>A0A2K9PS84_9FLAO</name>
<proteinExistence type="inferred from homology"/>
<dbReference type="GO" id="GO:0050136">
    <property type="term" value="F:NADH dehydrogenase (quinone) (non-electrogenic) activity"/>
    <property type="evidence" value="ECO:0007669"/>
    <property type="project" value="UniProtKB-UniRule"/>
</dbReference>
<keyword evidence="10" id="KW-1185">Reference proteome</keyword>
<evidence type="ECO:0000313" key="9">
    <source>
        <dbReference type="EMBL" id="AUP79933.1"/>
    </source>
</evidence>
<dbReference type="GO" id="GO:0045271">
    <property type="term" value="C:respiratory chain complex I"/>
    <property type="evidence" value="ECO:0007669"/>
    <property type="project" value="TreeGrafter"/>
</dbReference>
<dbReference type="GO" id="GO:0005506">
    <property type="term" value="F:iron ion binding"/>
    <property type="evidence" value="ECO:0007669"/>
    <property type="project" value="UniProtKB-UniRule"/>
</dbReference>
<dbReference type="Proteomes" id="UP000235826">
    <property type="component" value="Chromosome"/>
</dbReference>
<keyword evidence="6 7" id="KW-0408">Iron</keyword>
<keyword evidence="6 7" id="KW-0411">Iron-sulfur</keyword>
<evidence type="ECO:0000256" key="7">
    <source>
        <dbReference type="RuleBase" id="RU004464"/>
    </source>
</evidence>
<keyword evidence="6 7" id="KW-0479">Metal-binding</keyword>
<sequence length="204" mass="22722">MEERSVKMGVDDKKRYISEVQDRDHKFPKDFPGKVIPAGNGANMIVTSLDQIINWGRANSLWSLYFGTSCCAIEMMQTGAARHDYSRFGFEVARPSPRQADLIIIAGTIVNKMAPVLRRLYDQMAEPKYVIAMGACAISGGPFFYNTYSVVKGADHVIPVDVYVPGCPPRPEALLEGMLMLQDKIRTESLKNKENPIEGFDEGL</sequence>
<keyword evidence="5 6" id="KW-0520">NAD</keyword>
<dbReference type="PANTHER" id="PTHR11995:SF14">
    <property type="entry name" value="NADH DEHYDROGENASE [UBIQUINONE] IRON-SULFUR PROTEIN 7, MITOCHONDRIAL"/>
    <property type="match status" value="1"/>
</dbReference>
<reference evidence="9 10" key="1">
    <citation type="submission" date="2018-01" db="EMBL/GenBank/DDBJ databases">
        <title>Complete genome sequence of Flavivirga eckloniae ECD14 isolated from seaweed Ecklonia cava.</title>
        <authorList>
            <person name="Lee J.H."/>
            <person name="Baik K.S."/>
            <person name="Seong C.N."/>
        </authorList>
    </citation>
    <scope>NUCLEOTIDE SEQUENCE [LARGE SCALE GENOMIC DNA]</scope>
    <source>
        <strain evidence="9 10">ECD14</strain>
    </source>
</reference>
<evidence type="ECO:0000256" key="4">
    <source>
        <dbReference type="ARBA" id="ARBA00022967"/>
    </source>
</evidence>
<dbReference type="NCBIfam" id="NF005012">
    <property type="entry name" value="PRK06411.1"/>
    <property type="match status" value="1"/>
</dbReference>
<dbReference type="HAMAP" id="MF_01356">
    <property type="entry name" value="NDH1_NuoB"/>
    <property type="match status" value="1"/>
</dbReference>
<accession>A0A2K9PS84</accession>
<feature type="binding site" evidence="6">
    <location>
        <position position="71"/>
    </location>
    <ligand>
        <name>[4Fe-4S] cluster</name>
        <dbReference type="ChEBI" id="CHEBI:49883"/>
    </ligand>
</feature>
<evidence type="ECO:0000313" key="10">
    <source>
        <dbReference type="Proteomes" id="UP000235826"/>
    </source>
</evidence>
<dbReference type="KEGG" id="fek:C1H87_14965"/>
<dbReference type="EC" id="7.1.1.-" evidence="6"/>
<comment type="similarity">
    <text evidence="1 6 7">Belongs to the complex I 20 kDa subunit family.</text>
</comment>
<evidence type="ECO:0000256" key="6">
    <source>
        <dbReference type="HAMAP-Rule" id="MF_01356"/>
    </source>
</evidence>
<dbReference type="FunFam" id="3.40.50.12280:FF:000002">
    <property type="entry name" value="NADH-quinone oxidoreductase subunit B"/>
    <property type="match status" value="1"/>
</dbReference>
<dbReference type="GO" id="GO:0048038">
    <property type="term" value="F:quinone binding"/>
    <property type="evidence" value="ECO:0007669"/>
    <property type="project" value="UniProtKB-KW"/>
</dbReference>